<dbReference type="AlphaFoldDB" id="A0A1G9XEJ6"/>
<dbReference type="SUPFAM" id="SSF140500">
    <property type="entry name" value="BAS1536-like"/>
    <property type="match status" value="1"/>
</dbReference>
<dbReference type="GO" id="GO:0043937">
    <property type="term" value="P:regulation of sporulation"/>
    <property type="evidence" value="ECO:0007669"/>
    <property type="project" value="InterPro"/>
</dbReference>
<dbReference type="OrthoDB" id="1684493at2"/>
<evidence type="ECO:0000313" key="2">
    <source>
        <dbReference type="Proteomes" id="UP000199544"/>
    </source>
</evidence>
<dbReference type="Pfam" id="PF09388">
    <property type="entry name" value="SpoOE-like"/>
    <property type="match status" value="1"/>
</dbReference>
<dbReference type="EMBL" id="FNHW01000001">
    <property type="protein sequence ID" value="SDM95229.1"/>
    <property type="molecule type" value="Genomic_DNA"/>
</dbReference>
<dbReference type="InterPro" id="IPR018540">
    <property type="entry name" value="Spo0E-like"/>
</dbReference>
<dbReference type="GO" id="GO:0046983">
    <property type="term" value="F:protein dimerization activity"/>
    <property type="evidence" value="ECO:0007669"/>
    <property type="project" value="InterPro"/>
</dbReference>
<dbReference type="Proteomes" id="UP000199544">
    <property type="component" value="Unassembled WGS sequence"/>
</dbReference>
<dbReference type="Gene3D" id="4.10.280.10">
    <property type="entry name" value="Helix-loop-helix DNA-binding domain"/>
    <property type="match status" value="1"/>
</dbReference>
<reference evidence="2" key="1">
    <citation type="submission" date="2016-10" db="EMBL/GenBank/DDBJ databases">
        <authorList>
            <person name="Varghese N."/>
            <person name="Submissions S."/>
        </authorList>
    </citation>
    <scope>NUCLEOTIDE SEQUENCE [LARGE SCALE GENOMIC DNA]</scope>
    <source>
        <strain evidence="2">CGMCC 1.6854</strain>
    </source>
</reference>
<dbReference type="RefSeq" id="WP_090235313.1">
    <property type="nucleotide sequence ID" value="NZ_FNHW01000001.1"/>
</dbReference>
<name>A0A1G9XEJ6_9BACL</name>
<accession>A0A1G9XEJ6</accession>
<dbReference type="InterPro" id="IPR036638">
    <property type="entry name" value="HLH_DNA-bd_sf"/>
</dbReference>
<sequence>MTKLLNGERLDKYNEQIEHLRQQMIDTANSLGLNHPQVLNYSRKIDETHNLILKLEQGKLY</sequence>
<protein>
    <submittedName>
        <fullName evidence="1">Spo0E like sporulation regulatory protein</fullName>
    </submittedName>
</protein>
<organism evidence="1 2">
    <name type="scientific">Fictibacillus solisalsi</name>
    <dbReference type="NCBI Taxonomy" id="459525"/>
    <lineage>
        <taxon>Bacteria</taxon>
        <taxon>Bacillati</taxon>
        <taxon>Bacillota</taxon>
        <taxon>Bacilli</taxon>
        <taxon>Bacillales</taxon>
        <taxon>Fictibacillaceae</taxon>
        <taxon>Fictibacillus</taxon>
    </lineage>
</organism>
<gene>
    <name evidence="1" type="ORF">SAMN04488137_2751</name>
</gene>
<evidence type="ECO:0000313" key="1">
    <source>
        <dbReference type="EMBL" id="SDM95229.1"/>
    </source>
</evidence>
<proteinExistence type="predicted"/>
<keyword evidence="2" id="KW-1185">Reference proteome</keyword>
<dbReference type="InterPro" id="IPR037208">
    <property type="entry name" value="Spo0E-like_sf"/>
</dbReference>